<reference evidence="2" key="1">
    <citation type="journal article" date="2021" name="Proc. Natl. Acad. Sci. U.S.A.">
        <title>A Catalog of Tens of Thousands of Viruses from Human Metagenomes Reveals Hidden Associations with Chronic Diseases.</title>
        <authorList>
            <person name="Tisza M.J."/>
            <person name="Buck C.B."/>
        </authorList>
    </citation>
    <scope>NUCLEOTIDE SEQUENCE</scope>
    <source>
        <strain evidence="2">CtcJL42</strain>
    </source>
</reference>
<feature type="compositionally biased region" description="Polar residues" evidence="1">
    <location>
        <begin position="44"/>
        <end position="55"/>
    </location>
</feature>
<name>A0A8S5VK93_9CAUD</name>
<dbReference type="EMBL" id="BK035262">
    <property type="protein sequence ID" value="DAG89646.1"/>
    <property type="molecule type" value="Genomic_DNA"/>
</dbReference>
<proteinExistence type="predicted"/>
<evidence type="ECO:0000313" key="2">
    <source>
        <dbReference type="EMBL" id="DAG89646.1"/>
    </source>
</evidence>
<accession>A0A8S5VK93</accession>
<sequence length="184" mass="20393">MAEKKAAQAVQQMSKAERGAVRAKEQAERGELISRAGRRMNPASIANLQPRTLDQQPAKRKREIQSAGAKASNELQAKRRTIRDIYNDLLKQPDDISSLEDQELAERAQKMAQKRGEPLTVYDSIAIAMAAKAKAGDVKAAVFVRDSAGDKPADQMEITAETMTDADRKMLQNIQKRMQKNDAT</sequence>
<organism evidence="2">
    <name type="scientific">Ackermannviridae sp</name>
    <dbReference type="NCBI Taxonomy" id="2831612"/>
    <lineage>
        <taxon>Viruses</taxon>
        <taxon>Duplodnaviria</taxon>
        <taxon>Heunggongvirae</taxon>
        <taxon>Uroviricota</taxon>
        <taxon>Caudoviricetes</taxon>
        <taxon>Pantevenvirales</taxon>
        <taxon>Ackermannviridae</taxon>
    </lineage>
</organism>
<feature type="compositionally biased region" description="Basic and acidic residues" evidence="1">
    <location>
        <begin position="15"/>
        <end position="32"/>
    </location>
</feature>
<feature type="region of interest" description="Disordered" evidence="1">
    <location>
        <begin position="1"/>
        <end position="78"/>
    </location>
</feature>
<protein>
    <submittedName>
        <fullName evidence="2">Uncharacterized protein</fullName>
    </submittedName>
</protein>
<evidence type="ECO:0000256" key="1">
    <source>
        <dbReference type="SAM" id="MobiDB-lite"/>
    </source>
</evidence>